<proteinExistence type="predicted"/>
<dbReference type="Gene3D" id="2.30.180.10">
    <property type="entry name" value="FAS1 domain"/>
    <property type="match status" value="1"/>
</dbReference>
<dbReference type="KEGG" id="pgs:CPT03_12545"/>
<dbReference type="Pfam" id="PF02469">
    <property type="entry name" value="Fasciclin"/>
    <property type="match status" value="1"/>
</dbReference>
<name>A0A2D1U6J8_9SPHI</name>
<dbReference type="InterPro" id="IPR036378">
    <property type="entry name" value="FAS1_dom_sf"/>
</dbReference>
<organism evidence="2 3">
    <name type="scientific">Pedobacter ginsengisoli</name>
    <dbReference type="NCBI Taxonomy" id="363852"/>
    <lineage>
        <taxon>Bacteria</taxon>
        <taxon>Pseudomonadati</taxon>
        <taxon>Bacteroidota</taxon>
        <taxon>Sphingobacteriia</taxon>
        <taxon>Sphingobacteriales</taxon>
        <taxon>Sphingobacteriaceae</taxon>
        <taxon>Pedobacter</taxon>
    </lineage>
</organism>
<evidence type="ECO:0000259" key="1">
    <source>
        <dbReference type="Pfam" id="PF02469"/>
    </source>
</evidence>
<sequence>MNGGITINRVMNIKKTKMKKIYNTLFVLVAAGLFFSACKKDDYFVGGTLHNAKVNMTTYDFLKSNNRGLFDTLLLLVDKAGIKDKINQQGMTFFAPTDYSIRSYCDFRSALEQKKDPFRKWTVDSIIKYELPRFADSINVYMLPKRVSYNDLTENGKMFDTQKTPSKAVVSYESTDDPKLGYNSNSTVLPRVMYFNFLYKPLDEPFVASEIPNDVGARTLVQTSGVESTTGLVHVLVNSHRLFFAK</sequence>
<accession>A0A2D1U6J8</accession>
<dbReference type="InterPro" id="IPR000782">
    <property type="entry name" value="FAS1_domain"/>
</dbReference>
<dbReference type="AlphaFoldDB" id="A0A2D1U6J8"/>
<evidence type="ECO:0000313" key="2">
    <source>
        <dbReference type="EMBL" id="ATP57241.1"/>
    </source>
</evidence>
<protein>
    <recommendedName>
        <fullName evidence="1">FAS1 domain-containing protein</fullName>
    </recommendedName>
</protein>
<dbReference type="Proteomes" id="UP000223749">
    <property type="component" value="Chromosome"/>
</dbReference>
<dbReference type="EMBL" id="CP024091">
    <property type="protein sequence ID" value="ATP57241.1"/>
    <property type="molecule type" value="Genomic_DNA"/>
</dbReference>
<keyword evidence="3" id="KW-1185">Reference proteome</keyword>
<dbReference type="SUPFAM" id="SSF82153">
    <property type="entry name" value="FAS1 domain"/>
    <property type="match status" value="1"/>
</dbReference>
<evidence type="ECO:0000313" key="3">
    <source>
        <dbReference type="Proteomes" id="UP000223749"/>
    </source>
</evidence>
<reference evidence="2 3" key="1">
    <citation type="submission" date="2017-10" db="EMBL/GenBank/DDBJ databases">
        <title>Whole genome of Pedobacter ginsengisoli T01R-27 isolated from tomato rhizosphere.</title>
        <authorList>
            <person name="Weon H.-Y."/>
            <person name="Lee S.A."/>
            <person name="Sang M.K."/>
            <person name="Song J."/>
        </authorList>
    </citation>
    <scope>NUCLEOTIDE SEQUENCE [LARGE SCALE GENOMIC DNA]</scope>
    <source>
        <strain evidence="2 3">T01R-27</strain>
    </source>
</reference>
<gene>
    <name evidence="2" type="ORF">CPT03_12545</name>
</gene>
<feature type="domain" description="FAS1" evidence="1">
    <location>
        <begin position="70"/>
        <end position="161"/>
    </location>
</feature>